<gene>
    <name evidence="3" type="ORF">ENT52_02980</name>
</gene>
<evidence type="ECO:0000256" key="1">
    <source>
        <dbReference type="ARBA" id="ARBA00006969"/>
    </source>
</evidence>
<reference evidence="3" key="1">
    <citation type="journal article" date="2020" name="mSystems">
        <title>Genome- and Community-Level Interaction Insights into Carbon Utilization and Element Cycling Functions of Hydrothermarchaeota in Hydrothermal Sediment.</title>
        <authorList>
            <person name="Zhou Z."/>
            <person name="Liu Y."/>
            <person name="Xu W."/>
            <person name="Pan J."/>
            <person name="Luo Z.H."/>
            <person name="Li M."/>
        </authorList>
    </citation>
    <scope>NUCLEOTIDE SEQUENCE [LARGE SCALE GENOMIC DNA]</scope>
    <source>
        <strain evidence="3">SpSt-587</strain>
    </source>
</reference>
<dbReference type="HAMAP" id="MF_00341">
    <property type="entry name" value="UPF0146"/>
    <property type="match status" value="1"/>
</dbReference>
<dbReference type="Pfam" id="PF03686">
    <property type="entry name" value="UPF0146"/>
    <property type="match status" value="1"/>
</dbReference>
<dbReference type="InterPro" id="IPR005353">
    <property type="entry name" value="UPF0146"/>
</dbReference>
<comment type="similarity">
    <text evidence="1 2">Belongs to the UPF0146 family.</text>
</comment>
<dbReference type="InterPro" id="IPR029063">
    <property type="entry name" value="SAM-dependent_MTases_sf"/>
</dbReference>
<evidence type="ECO:0000313" key="3">
    <source>
        <dbReference type="EMBL" id="HGT82671.1"/>
    </source>
</evidence>
<name>A0A7J3M1C6_ARCFL</name>
<protein>
    <recommendedName>
        <fullName evidence="2">UPF0146 protein ENT52_02980</fullName>
    </recommendedName>
</protein>
<accession>A0A7J3M1C6</accession>
<dbReference type="AlphaFoldDB" id="A0A7J3M1C6"/>
<sequence>MQYVKYTNISKDGFLGLNASLSISRTSLKSLIEYSLITTCTKLYSKHEDIRLVLPLAEFIAQRYKRVAEIGIGNNVAVAELLKSKGVSVIATDVRKVKTSVEFYIDDIINPRLEIYRGVELVYSIRPPPELFSAIRRLSKLINADCIIKPLYGDFCDGKLINYKGVNFYLWRRSNI</sequence>
<organism evidence="3">
    <name type="scientific">Archaeoglobus fulgidus</name>
    <dbReference type="NCBI Taxonomy" id="2234"/>
    <lineage>
        <taxon>Archaea</taxon>
        <taxon>Methanobacteriati</taxon>
        <taxon>Methanobacteriota</taxon>
        <taxon>Archaeoglobi</taxon>
        <taxon>Archaeoglobales</taxon>
        <taxon>Archaeoglobaceae</taxon>
        <taxon>Archaeoglobus</taxon>
    </lineage>
</organism>
<comment type="caution">
    <text evidence="3">The sequence shown here is derived from an EMBL/GenBank/DDBJ whole genome shotgun (WGS) entry which is preliminary data.</text>
</comment>
<dbReference type="Gene3D" id="3.40.50.150">
    <property type="entry name" value="Vaccinia Virus protein VP39"/>
    <property type="match status" value="1"/>
</dbReference>
<proteinExistence type="inferred from homology"/>
<dbReference type="EMBL" id="DSYZ01000068">
    <property type="protein sequence ID" value="HGT82671.1"/>
    <property type="molecule type" value="Genomic_DNA"/>
</dbReference>
<evidence type="ECO:0000256" key="2">
    <source>
        <dbReference type="HAMAP-Rule" id="MF_00341"/>
    </source>
</evidence>